<proteinExistence type="predicted"/>
<dbReference type="AlphaFoldDB" id="A0A165HY08"/>
<dbReference type="Proteomes" id="UP000076842">
    <property type="component" value="Unassembled WGS sequence"/>
</dbReference>
<evidence type="ECO:0000313" key="3">
    <source>
        <dbReference type="Proteomes" id="UP000076842"/>
    </source>
</evidence>
<dbReference type="STRING" id="1353952.A0A165HY08"/>
<feature type="region of interest" description="Disordered" evidence="1">
    <location>
        <begin position="152"/>
        <end position="311"/>
    </location>
</feature>
<sequence length="311" mass="33074">MPCMLQAAAASSFAPPCWATPSSPSLRTPFSCIASYRPPFCSPPPPFIISPSPSIPSISISLVPPSHLPSPPTTSSPTPQQQLPRARPPQHKHDDDGDLLPACARRVLAPLHTGPLQRQPRQQAPPPVLLLPRRRLPLRVRRRHGREHGLLRRIPPVPNTQAGRAVSPTPTVRPAHAGPSRPSHARLAGIPAPAPPPNHALPSVPPQAGGYPMQPQQRGAPIPGHARSPTAASYASSYASPADQRMAALARLEGRPAPPPNQRPPPPPQQNGYPQNGYSQNGYAPPPSGASFLSLSDAPQGRSYPSQPRRS</sequence>
<dbReference type="EMBL" id="KV423936">
    <property type="protein sequence ID" value="KZT59893.1"/>
    <property type="molecule type" value="Genomic_DNA"/>
</dbReference>
<evidence type="ECO:0000256" key="1">
    <source>
        <dbReference type="SAM" id="MobiDB-lite"/>
    </source>
</evidence>
<feature type="compositionally biased region" description="Pro residues" evidence="1">
    <location>
        <begin position="192"/>
        <end position="205"/>
    </location>
</feature>
<name>A0A165HY08_9BASI</name>
<feature type="region of interest" description="Disordered" evidence="1">
    <location>
        <begin position="60"/>
        <end position="98"/>
    </location>
</feature>
<dbReference type="InParanoid" id="A0A165HY08"/>
<accession>A0A165HY08</accession>
<feature type="compositionally biased region" description="Pro residues" evidence="1">
    <location>
        <begin position="256"/>
        <end position="269"/>
    </location>
</feature>
<keyword evidence="3" id="KW-1185">Reference proteome</keyword>
<dbReference type="OrthoDB" id="10513436at2759"/>
<feature type="compositionally biased region" description="Low complexity" evidence="1">
    <location>
        <begin position="228"/>
        <end position="242"/>
    </location>
</feature>
<protein>
    <submittedName>
        <fullName evidence="2">Uncharacterized protein</fullName>
    </submittedName>
</protein>
<gene>
    <name evidence="2" type="ORF">CALCODRAFT_167204</name>
</gene>
<organism evidence="2 3">
    <name type="scientific">Calocera cornea HHB12733</name>
    <dbReference type="NCBI Taxonomy" id="1353952"/>
    <lineage>
        <taxon>Eukaryota</taxon>
        <taxon>Fungi</taxon>
        <taxon>Dikarya</taxon>
        <taxon>Basidiomycota</taxon>
        <taxon>Agaricomycotina</taxon>
        <taxon>Dacrymycetes</taxon>
        <taxon>Dacrymycetales</taxon>
        <taxon>Dacrymycetaceae</taxon>
        <taxon>Calocera</taxon>
    </lineage>
</organism>
<feature type="compositionally biased region" description="Low complexity" evidence="1">
    <location>
        <begin position="75"/>
        <end position="85"/>
    </location>
</feature>
<reference evidence="2 3" key="1">
    <citation type="journal article" date="2016" name="Mol. Biol. Evol.">
        <title>Comparative Genomics of Early-Diverging Mushroom-Forming Fungi Provides Insights into the Origins of Lignocellulose Decay Capabilities.</title>
        <authorList>
            <person name="Nagy L.G."/>
            <person name="Riley R."/>
            <person name="Tritt A."/>
            <person name="Adam C."/>
            <person name="Daum C."/>
            <person name="Floudas D."/>
            <person name="Sun H."/>
            <person name="Yadav J.S."/>
            <person name="Pangilinan J."/>
            <person name="Larsson K.H."/>
            <person name="Matsuura K."/>
            <person name="Barry K."/>
            <person name="Labutti K."/>
            <person name="Kuo R."/>
            <person name="Ohm R.A."/>
            <person name="Bhattacharya S.S."/>
            <person name="Shirouzu T."/>
            <person name="Yoshinaga Y."/>
            <person name="Martin F.M."/>
            <person name="Grigoriev I.V."/>
            <person name="Hibbett D.S."/>
        </authorList>
    </citation>
    <scope>NUCLEOTIDE SEQUENCE [LARGE SCALE GENOMIC DNA]</scope>
    <source>
        <strain evidence="2 3">HHB12733</strain>
    </source>
</reference>
<evidence type="ECO:0000313" key="2">
    <source>
        <dbReference type="EMBL" id="KZT59893.1"/>
    </source>
</evidence>